<keyword evidence="1" id="KW-0472">Membrane</keyword>
<protein>
    <submittedName>
        <fullName evidence="2">Uncharacterized protein</fullName>
    </submittedName>
</protein>
<keyword evidence="1" id="KW-0812">Transmembrane</keyword>
<feature type="transmembrane region" description="Helical" evidence="1">
    <location>
        <begin position="46"/>
        <end position="66"/>
    </location>
</feature>
<proteinExistence type="predicted"/>
<name>A0A0F9TE14_9ZZZZ</name>
<evidence type="ECO:0000313" key="2">
    <source>
        <dbReference type="EMBL" id="KKN47251.1"/>
    </source>
</evidence>
<dbReference type="AlphaFoldDB" id="A0A0F9TE14"/>
<dbReference type="EMBL" id="LAZR01001287">
    <property type="protein sequence ID" value="KKN47251.1"/>
    <property type="molecule type" value="Genomic_DNA"/>
</dbReference>
<organism evidence="2">
    <name type="scientific">marine sediment metagenome</name>
    <dbReference type="NCBI Taxonomy" id="412755"/>
    <lineage>
        <taxon>unclassified sequences</taxon>
        <taxon>metagenomes</taxon>
        <taxon>ecological metagenomes</taxon>
    </lineage>
</organism>
<gene>
    <name evidence="2" type="ORF">LCGC14_0664720</name>
</gene>
<feature type="transmembrane region" description="Helical" evidence="1">
    <location>
        <begin position="7"/>
        <end position="26"/>
    </location>
</feature>
<sequence>MSRKIKTYHWMFVLMITITASMYIYGMTSHYFPDPVHIGFGQYLDFATGIIILGITFSAAIIAIIFKKKKRGKR</sequence>
<comment type="caution">
    <text evidence="2">The sequence shown here is derived from an EMBL/GenBank/DDBJ whole genome shotgun (WGS) entry which is preliminary data.</text>
</comment>
<keyword evidence="1" id="KW-1133">Transmembrane helix</keyword>
<evidence type="ECO:0000256" key="1">
    <source>
        <dbReference type="SAM" id="Phobius"/>
    </source>
</evidence>
<accession>A0A0F9TE14</accession>
<reference evidence="2" key="1">
    <citation type="journal article" date="2015" name="Nature">
        <title>Complex archaea that bridge the gap between prokaryotes and eukaryotes.</title>
        <authorList>
            <person name="Spang A."/>
            <person name="Saw J.H."/>
            <person name="Jorgensen S.L."/>
            <person name="Zaremba-Niedzwiedzka K."/>
            <person name="Martijn J."/>
            <person name="Lind A.E."/>
            <person name="van Eijk R."/>
            <person name="Schleper C."/>
            <person name="Guy L."/>
            <person name="Ettema T.J."/>
        </authorList>
    </citation>
    <scope>NUCLEOTIDE SEQUENCE</scope>
</reference>